<name>A0ABU9AUY6_9BACT</name>
<proteinExistence type="predicted"/>
<dbReference type="EMBL" id="JBBUKT010000005">
    <property type="protein sequence ID" value="MEK7951566.1"/>
    <property type="molecule type" value="Genomic_DNA"/>
</dbReference>
<comment type="caution">
    <text evidence="1">The sequence shown here is derived from an EMBL/GenBank/DDBJ whole genome shotgun (WGS) entry which is preliminary data.</text>
</comment>
<evidence type="ECO:0000313" key="2">
    <source>
        <dbReference type="Proteomes" id="UP001371305"/>
    </source>
</evidence>
<protein>
    <recommendedName>
        <fullName evidence="3">HEAT repeat domain-containing protein</fullName>
    </recommendedName>
</protein>
<sequence>MKAAISFTSVALAGVLAGYLGMRAKSASENAPALPAASAKVADAARVSPQAVDPDAGPAKHDLASLLKWCRQQEISGSRVEREIERLDKGELRALLVDLAGDGQADPQVSASTAGVAAKELFKREGAAAFDWVAGLDEGIRKAVYPRILEAALVSDPIAYKDRFEAYKKEYGGPAASAFIYPMIGGATERGAEDMIKLQEAYGDALKQYMVPVGTLPEDFDFHRFFTGLPASSNDSMRNTFLYWVAKDREAAWSGFKEVTKGGAPGTNSYFPALFDGVASVAGPAKAAEWLAPKLAELPDEQRARALGAFGMMGPLETQMVTAIMPLLESDSDRMTLAQRAVVASAGGSKAGVAALTALASDEQRTEVLLNHVRTFGYEKMPPASRDRFSGELEKLMEKVNLPEAMRNQVTGEIKARSGAGG</sequence>
<organism evidence="1 2">
    <name type="scientific">Luteolibacter soli</name>
    <dbReference type="NCBI Taxonomy" id="3135280"/>
    <lineage>
        <taxon>Bacteria</taxon>
        <taxon>Pseudomonadati</taxon>
        <taxon>Verrucomicrobiota</taxon>
        <taxon>Verrucomicrobiia</taxon>
        <taxon>Verrucomicrobiales</taxon>
        <taxon>Verrucomicrobiaceae</taxon>
        <taxon>Luteolibacter</taxon>
    </lineage>
</organism>
<reference evidence="1 2" key="1">
    <citation type="submission" date="2024-04" db="EMBL/GenBank/DDBJ databases">
        <title>Luteolibacter sp. isolated from soil.</title>
        <authorList>
            <person name="An J."/>
        </authorList>
    </citation>
    <scope>NUCLEOTIDE SEQUENCE [LARGE SCALE GENOMIC DNA]</scope>
    <source>
        <strain evidence="1 2">Y139</strain>
    </source>
</reference>
<accession>A0ABU9AUY6</accession>
<dbReference type="RefSeq" id="WP_341405183.1">
    <property type="nucleotide sequence ID" value="NZ_JBBUKT010000005.1"/>
</dbReference>
<dbReference type="Proteomes" id="UP001371305">
    <property type="component" value="Unassembled WGS sequence"/>
</dbReference>
<evidence type="ECO:0000313" key="1">
    <source>
        <dbReference type="EMBL" id="MEK7951566.1"/>
    </source>
</evidence>
<gene>
    <name evidence="1" type="ORF">WKV53_13705</name>
</gene>
<evidence type="ECO:0008006" key="3">
    <source>
        <dbReference type="Google" id="ProtNLM"/>
    </source>
</evidence>
<keyword evidence="2" id="KW-1185">Reference proteome</keyword>